<evidence type="ECO:0008006" key="4">
    <source>
        <dbReference type="Google" id="ProtNLM"/>
    </source>
</evidence>
<keyword evidence="3" id="KW-1185">Reference proteome</keyword>
<reference evidence="2" key="1">
    <citation type="journal article" date="2023" name="G3 (Bethesda)">
        <title>A reference genome for the long-term kleptoplast-retaining sea slug Elysia crispata morphotype clarki.</title>
        <authorList>
            <person name="Eastman K.E."/>
            <person name="Pendleton A.L."/>
            <person name="Shaikh M.A."/>
            <person name="Suttiyut T."/>
            <person name="Ogas R."/>
            <person name="Tomko P."/>
            <person name="Gavelis G."/>
            <person name="Widhalm J.R."/>
            <person name="Wisecaver J.H."/>
        </authorList>
    </citation>
    <scope>NUCLEOTIDE SEQUENCE</scope>
    <source>
        <strain evidence="2">ECLA1</strain>
    </source>
</reference>
<keyword evidence="1" id="KW-1133">Transmembrane helix</keyword>
<accession>A0AAE1D6W6</accession>
<dbReference type="AlphaFoldDB" id="A0AAE1D6W6"/>
<evidence type="ECO:0000256" key="1">
    <source>
        <dbReference type="SAM" id="Phobius"/>
    </source>
</evidence>
<proteinExistence type="predicted"/>
<keyword evidence="1" id="KW-0472">Membrane</keyword>
<keyword evidence="1" id="KW-0812">Transmembrane</keyword>
<protein>
    <recommendedName>
        <fullName evidence="4">Reverse transcriptase domain-containing protein</fullName>
    </recommendedName>
</protein>
<feature type="transmembrane region" description="Helical" evidence="1">
    <location>
        <begin position="17"/>
        <end position="38"/>
    </location>
</feature>
<organism evidence="2 3">
    <name type="scientific">Elysia crispata</name>
    <name type="common">lettuce slug</name>
    <dbReference type="NCBI Taxonomy" id="231223"/>
    <lineage>
        <taxon>Eukaryota</taxon>
        <taxon>Metazoa</taxon>
        <taxon>Spiralia</taxon>
        <taxon>Lophotrochozoa</taxon>
        <taxon>Mollusca</taxon>
        <taxon>Gastropoda</taxon>
        <taxon>Heterobranchia</taxon>
        <taxon>Euthyneura</taxon>
        <taxon>Panpulmonata</taxon>
        <taxon>Sacoglossa</taxon>
        <taxon>Placobranchoidea</taxon>
        <taxon>Plakobranchidae</taxon>
        <taxon>Elysia</taxon>
    </lineage>
</organism>
<evidence type="ECO:0000313" key="3">
    <source>
        <dbReference type="Proteomes" id="UP001283361"/>
    </source>
</evidence>
<evidence type="ECO:0000313" key="2">
    <source>
        <dbReference type="EMBL" id="KAK3758623.1"/>
    </source>
</evidence>
<dbReference type="Proteomes" id="UP001283361">
    <property type="component" value="Unassembled WGS sequence"/>
</dbReference>
<sequence>MGFSTNSYNTDWIDLEIGIVVSFSISPILFVIAMKFLLKAAEGSAGPAILGGDCYMLPLKAFMNGATIICSNEGETRRILEHLDVLNAWWRMKLKPKKSRSLSIRKGKIDATTTFTVANQQIPMISQEPVKNLER</sequence>
<gene>
    <name evidence="2" type="ORF">RRG08_019533</name>
</gene>
<comment type="caution">
    <text evidence="2">The sequence shown here is derived from an EMBL/GenBank/DDBJ whole genome shotgun (WGS) entry which is preliminary data.</text>
</comment>
<name>A0AAE1D6W6_9GAST</name>
<dbReference type="EMBL" id="JAWDGP010005256">
    <property type="protein sequence ID" value="KAK3758623.1"/>
    <property type="molecule type" value="Genomic_DNA"/>
</dbReference>